<organism evidence="8 9">
    <name type="scientific">Paenibacillus mucilaginosus (strain KNP414)</name>
    <dbReference type="NCBI Taxonomy" id="1036673"/>
    <lineage>
        <taxon>Bacteria</taxon>
        <taxon>Bacillati</taxon>
        <taxon>Bacillota</taxon>
        <taxon>Bacilli</taxon>
        <taxon>Bacillales</taxon>
        <taxon>Paenibacillaceae</taxon>
        <taxon>Paenibacillus</taxon>
    </lineage>
</organism>
<comment type="similarity">
    <text evidence="2">Belongs to the EamA transporter family.</text>
</comment>
<accession>F8F959</accession>
<protein>
    <recommendedName>
        <fullName evidence="7">EamA domain-containing protein</fullName>
    </recommendedName>
</protein>
<evidence type="ECO:0000256" key="5">
    <source>
        <dbReference type="ARBA" id="ARBA00023136"/>
    </source>
</evidence>
<dbReference type="PANTHER" id="PTHR32322">
    <property type="entry name" value="INNER MEMBRANE TRANSPORTER"/>
    <property type="match status" value="1"/>
</dbReference>
<dbReference type="InterPro" id="IPR050638">
    <property type="entry name" value="AA-Vitamin_Transporters"/>
</dbReference>
<evidence type="ECO:0000313" key="9">
    <source>
        <dbReference type="Proteomes" id="UP000006620"/>
    </source>
</evidence>
<evidence type="ECO:0000313" key="8">
    <source>
        <dbReference type="EMBL" id="AEI42987.1"/>
    </source>
</evidence>
<dbReference type="Proteomes" id="UP000006620">
    <property type="component" value="Chromosome"/>
</dbReference>
<dbReference type="HOGENOM" id="CLU_033863_4_1_9"/>
<dbReference type="PATRIC" id="fig|1036673.3.peg.4094"/>
<dbReference type="InterPro" id="IPR000620">
    <property type="entry name" value="EamA_dom"/>
</dbReference>
<dbReference type="Pfam" id="PF00892">
    <property type="entry name" value="EamA"/>
    <property type="match status" value="2"/>
</dbReference>
<feature type="transmembrane region" description="Helical" evidence="6">
    <location>
        <begin position="103"/>
        <end position="121"/>
    </location>
</feature>
<feature type="transmembrane region" description="Helical" evidence="6">
    <location>
        <begin position="275"/>
        <end position="293"/>
    </location>
</feature>
<dbReference type="AlphaFoldDB" id="F8F959"/>
<dbReference type="EMBL" id="CP002869">
    <property type="protein sequence ID" value="AEI42987.1"/>
    <property type="molecule type" value="Genomic_DNA"/>
</dbReference>
<proteinExistence type="inferred from homology"/>
<name>F8F959_PAEMK</name>
<evidence type="ECO:0000256" key="3">
    <source>
        <dbReference type="ARBA" id="ARBA00022692"/>
    </source>
</evidence>
<dbReference type="InterPro" id="IPR037185">
    <property type="entry name" value="EmrE-like"/>
</dbReference>
<dbReference type="SUPFAM" id="SSF103481">
    <property type="entry name" value="Multidrug resistance efflux transporter EmrE"/>
    <property type="match status" value="2"/>
</dbReference>
<dbReference type="GO" id="GO:0016020">
    <property type="term" value="C:membrane"/>
    <property type="evidence" value="ECO:0007669"/>
    <property type="project" value="UniProtKB-SubCell"/>
</dbReference>
<keyword evidence="5 6" id="KW-0472">Membrane</keyword>
<sequence length="298" mass="32874">MRSLWVVAAAVLVTVLWSTSYIINKFAFMDGIGPFMLSGLRYLTAVLTLWILQALNYKWGKDREVHAPKIPFLSCLVLGILGFLVAQGLQYGGQSLLTPTQSSLLLSIGNTFFVVLMDLLWLREIRSLTILAGIAAAMAGTLLYYYPWDFEESSVYGIGLMMISSIGYAAHLTMTRYLLHTKKVRSADLVTIPMFIGALGMILIGLITEGVPVITGKLILILLWLGSVNGALAFSLWAWTQKHLSAYKSNLINNLMLLEVVLLDIVFFSRSLTPLQIIGLTVTGAAILAVQLTRQRQT</sequence>
<comment type="subcellular location">
    <subcellularLocation>
        <location evidence="1">Endomembrane system</location>
        <topology evidence="1">Multi-pass membrane protein</topology>
    </subcellularLocation>
</comment>
<evidence type="ECO:0000259" key="7">
    <source>
        <dbReference type="Pfam" id="PF00892"/>
    </source>
</evidence>
<feature type="domain" description="EamA" evidence="7">
    <location>
        <begin position="156"/>
        <end position="289"/>
    </location>
</feature>
<evidence type="ECO:0000256" key="1">
    <source>
        <dbReference type="ARBA" id="ARBA00004127"/>
    </source>
</evidence>
<keyword evidence="3 6" id="KW-0812">Transmembrane</keyword>
<reference evidence="8 9" key="2">
    <citation type="journal article" date="2013" name="Genome Announc.">
        <title>Genome Sequence of Growth-Improving Paenibacillus mucilaginosus Strain KNP414.</title>
        <authorList>
            <person name="Lu J.J."/>
            <person name="Wang J.F."/>
            <person name="Hu X.F."/>
        </authorList>
    </citation>
    <scope>NUCLEOTIDE SEQUENCE [LARGE SCALE GENOMIC DNA]</scope>
    <source>
        <strain evidence="8 9">KNP414</strain>
    </source>
</reference>
<dbReference type="RefSeq" id="WP_013918141.1">
    <property type="nucleotide sequence ID" value="NC_015690.1"/>
</dbReference>
<reference evidence="9" key="1">
    <citation type="submission" date="2011-06" db="EMBL/GenBank/DDBJ databases">
        <title>Complete genome sequence of Paenibacillus mucilaginosus KNP414.</title>
        <authorList>
            <person name="Wang J."/>
            <person name="Hu S."/>
            <person name="Hu X."/>
            <person name="Zhang B."/>
            <person name="Dong D."/>
            <person name="Zhang S."/>
            <person name="Zhao K."/>
            <person name="Wu D."/>
        </authorList>
    </citation>
    <scope>NUCLEOTIDE SEQUENCE [LARGE SCALE GENOMIC DNA]</scope>
    <source>
        <strain evidence="9">KNP414</strain>
    </source>
</reference>
<feature type="transmembrane region" description="Helical" evidence="6">
    <location>
        <begin position="42"/>
        <end position="59"/>
    </location>
</feature>
<feature type="transmembrane region" description="Helical" evidence="6">
    <location>
        <begin position="219"/>
        <end position="239"/>
    </location>
</feature>
<evidence type="ECO:0000256" key="4">
    <source>
        <dbReference type="ARBA" id="ARBA00022989"/>
    </source>
</evidence>
<feature type="transmembrane region" description="Helical" evidence="6">
    <location>
        <begin position="154"/>
        <end position="174"/>
    </location>
</feature>
<dbReference type="KEGG" id="pms:KNP414_04456"/>
<keyword evidence="4 6" id="KW-1133">Transmembrane helix</keyword>
<feature type="domain" description="EamA" evidence="7">
    <location>
        <begin position="5"/>
        <end position="145"/>
    </location>
</feature>
<dbReference type="PANTHER" id="PTHR32322:SF2">
    <property type="entry name" value="EAMA DOMAIN-CONTAINING PROTEIN"/>
    <property type="match status" value="1"/>
</dbReference>
<feature type="transmembrane region" description="Helical" evidence="6">
    <location>
        <begin position="71"/>
        <end position="91"/>
    </location>
</feature>
<evidence type="ECO:0000256" key="2">
    <source>
        <dbReference type="ARBA" id="ARBA00007362"/>
    </source>
</evidence>
<evidence type="ECO:0000256" key="6">
    <source>
        <dbReference type="SAM" id="Phobius"/>
    </source>
</evidence>
<gene>
    <name evidence="8" type="ordered locus">KNP414_04456</name>
</gene>
<feature type="transmembrane region" description="Helical" evidence="6">
    <location>
        <begin position="186"/>
        <end position="207"/>
    </location>
</feature>
<feature type="transmembrane region" description="Helical" evidence="6">
    <location>
        <begin position="251"/>
        <end position="269"/>
    </location>
</feature>
<feature type="transmembrane region" description="Helical" evidence="6">
    <location>
        <begin position="128"/>
        <end position="148"/>
    </location>
</feature>